<name>A0A7K0C0T3_9ACTN</name>
<gene>
    <name evidence="2" type="ORF">ACRB68_45020</name>
</gene>
<reference evidence="2 3" key="1">
    <citation type="submission" date="2019-10" db="EMBL/GenBank/DDBJ databases">
        <title>Actinomadura rubteroloni sp. nov. and Actinomadura macrotermitis sp. nov., isolated from the gut of fungus growing-termite Macrotermes natalensis.</title>
        <authorList>
            <person name="Benndorf R."/>
            <person name="Martin K."/>
            <person name="Kuefner M."/>
            <person name="De Beer W."/>
            <person name="Kaster A.-K."/>
            <person name="Vollmers J."/>
            <person name="Poulsen M."/>
            <person name="Beemelmanns C."/>
        </authorList>
    </citation>
    <scope>NUCLEOTIDE SEQUENCE [LARGE SCALE GENOMIC DNA]</scope>
    <source>
        <strain evidence="2 3">RB68</strain>
    </source>
</reference>
<feature type="domain" description="Tox-PL" evidence="1">
    <location>
        <begin position="14"/>
        <end position="125"/>
    </location>
</feature>
<dbReference type="Pfam" id="PF15644">
    <property type="entry name" value="Gln_amidase"/>
    <property type="match status" value="1"/>
</dbReference>
<comment type="caution">
    <text evidence="2">The sequence shown here is derived from an EMBL/GenBank/DDBJ whole genome shotgun (WGS) entry which is preliminary data.</text>
</comment>
<keyword evidence="3" id="KW-1185">Reference proteome</keyword>
<organism evidence="2 3">
    <name type="scientific">Actinomadura macrotermitis</name>
    <dbReference type="NCBI Taxonomy" id="2585200"/>
    <lineage>
        <taxon>Bacteria</taxon>
        <taxon>Bacillati</taxon>
        <taxon>Actinomycetota</taxon>
        <taxon>Actinomycetes</taxon>
        <taxon>Streptosporangiales</taxon>
        <taxon>Thermomonosporaceae</taxon>
        <taxon>Actinomadura</taxon>
    </lineage>
</organism>
<accession>A0A7K0C0T3</accession>
<dbReference type="Proteomes" id="UP000487268">
    <property type="component" value="Unassembled WGS sequence"/>
</dbReference>
<sequence>MTHPPQTEGSRTGNALDCALSFLETWYGTPRVASPVSYDPQDPLSLLQGEAGGRERAEQRLGVPFRYLGPDAAALQVLADRLLSLGHGHAALIVNGWHPAEGTGTHAWSVCNHEGRLVWMDANTGERSQTPLYPNVHGVWVIVTGTDGRGMA</sequence>
<dbReference type="InterPro" id="IPR028908">
    <property type="entry name" value="Tox-PL_dom"/>
</dbReference>
<dbReference type="OrthoDB" id="4554584at2"/>
<dbReference type="EMBL" id="WEGH01000003">
    <property type="protein sequence ID" value="MQY06414.1"/>
    <property type="molecule type" value="Genomic_DNA"/>
</dbReference>
<proteinExistence type="predicted"/>
<evidence type="ECO:0000313" key="2">
    <source>
        <dbReference type="EMBL" id="MQY06414.1"/>
    </source>
</evidence>
<evidence type="ECO:0000313" key="3">
    <source>
        <dbReference type="Proteomes" id="UP000487268"/>
    </source>
</evidence>
<dbReference type="AlphaFoldDB" id="A0A7K0C0T3"/>
<evidence type="ECO:0000259" key="1">
    <source>
        <dbReference type="Pfam" id="PF15644"/>
    </source>
</evidence>
<protein>
    <recommendedName>
        <fullName evidence="1">Tox-PL domain-containing protein</fullName>
    </recommendedName>
</protein>
<dbReference type="RefSeq" id="WP_153535646.1">
    <property type="nucleotide sequence ID" value="NZ_WEGH01000003.1"/>
</dbReference>